<evidence type="ECO:0000313" key="2">
    <source>
        <dbReference type="Proteomes" id="UP000237889"/>
    </source>
</evidence>
<dbReference type="EMBL" id="CP027668">
    <property type="protein sequence ID" value="AVO46838.1"/>
    <property type="molecule type" value="Genomic_DNA"/>
</dbReference>
<gene>
    <name evidence="1" type="primary">hutG</name>
    <name evidence="1" type="ORF">C6569_18205</name>
</gene>
<dbReference type="AlphaFoldDB" id="A0A2S0NFB5"/>
<dbReference type="Gene3D" id="3.40.630.40">
    <property type="entry name" value="Zn-dependent exopeptidases"/>
    <property type="match status" value="1"/>
</dbReference>
<dbReference type="NCBIfam" id="TIGR02017">
    <property type="entry name" value="hutG_amidohyd"/>
    <property type="match status" value="1"/>
</dbReference>
<proteinExistence type="predicted"/>
<dbReference type="SUPFAM" id="SSF53187">
    <property type="entry name" value="Zn-dependent exopeptidases"/>
    <property type="match status" value="1"/>
</dbReference>
<dbReference type="RefSeq" id="WP_106750208.1">
    <property type="nucleotide sequence ID" value="NZ_CP027668.1"/>
</dbReference>
<dbReference type="Proteomes" id="UP000237889">
    <property type="component" value="Chromosome"/>
</dbReference>
<accession>A0A2S0NFB5</accession>
<reference evidence="1 2" key="1">
    <citation type="submission" date="2018-03" db="EMBL/GenBank/DDBJ databases">
        <title>Genome sequencing of Phreatobacter sp.</title>
        <authorList>
            <person name="Kim S.-J."/>
            <person name="Heo J."/>
            <person name="Kwon S.-W."/>
        </authorList>
    </citation>
    <scope>NUCLEOTIDE SEQUENCE [LARGE SCALE GENOMIC DNA]</scope>
    <source>
        <strain evidence="1 2">S-12</strain>
    </source>
</reference>
<dbReference type="InterPro" id="IPR007709">
    <property type="entry name" value="N-FG_amidohydro"/>
</dbReference>
<protein>
    <submittedName>
        <fullName evidence="1">N-formylglutamate deformylase</fullName>
    </submittedName>
</protein>
<dbReference type="Pfam" id="PF05013">
    <property type="entry name" value="FGase"/>
    <property type="match status" value="1"/>
</dbReference>
<dbReference type="KEGG" id="phr:C6569_18205"/>
<name>A0A2S0NFB5_9HYPH</name>
<organism evidence="1 2">
    <name type="scientific">Phreatobacter cathodiphilus</name>
    <dbReference type="NCBI Taxonomy" id="1868589"/>
    <lineage>
        <taxon>Bacteria</taxon>
        <taxon>Pseudomonadati</taxon>
        <taxon>Pseudomonadota</taxon>
        <taxon>Alphaproteobacteria</taxon>
        <taxon>Hyphomicrobiales</taxon>
        <taxon>Phreatobacteraceae</taxon>
        <taxon>Phreatobacter</taxon>
    </lineage>
</organism>
<evidence type="ECO:0000313" key="1">
    <source>
        <dbReference type="EMBL" id="AVO46838.1"/>
    </source>
</evidence>
<keyword evidence="2" id="KW-1185">Reference proteome</keyword>
<sequence length="268" mass="28916">MTPVTVIPGDGPLVLGQPHVGTMIPPEVSVELNDLGRSVPDTDWWIDRLYEGIAARTGATVVRQNLSRFVIDVNRDPSGISLYPGQNTTTLCPTTTFDAEPIYREGRAPDPAEIDRRRGLYFAPFHAAMAAAIETARIRHGYCVLYDCHSIRSQVPNLFPGTLPVFNIGTNGGASCAPAIREAAVRAAEASGMSFVADGRFKGGWITRHYGAPERNVHAVQMELAQSAYMAEAPPWTYDETVAAKTEAVLDRIVAAILAAAATLEARP</sequence>
<dbReference type="OrthoDB" id="9802050at2"/>
<dbReference type="InterPro" id="IPR010247">
    <property type="entry name" value="HutG_amidohyd"/>
</dbReference>